<protein>
    <recommendedName>
        <fullName evidence="2">DUF1023 domain-containing protein</fullName>
    </recommendedName>
</protein>
<name>A0A852R3L3_9MICO</name>
<evidence type="ECO:0000313" key="4">
    <source>
        <dbReference type="Proteomes" id="UP000586095"/>
    </source>
</evidence>
<reference evidence="3 4" key="1">
    <citation type="submission" date="2020-07" db="EMBL/GenBank/DDBJ databases">
        <title>Sequencing the genomes of 1000 actinobacteria strains.</title>
        <authorList>
            <person name="Klenk H.-P."/>
        </authorList>
    </citation>
    <scope>NUCLEOTIDE SEQUENCE [LARGE SCALE GENOMIC DNA]</scope>
    <source>
        <strain evidence="3 4">DSM 17380</strain>
    </source>
</reference>
<dbReference type="EMBL" id="JACCBD010000001">
    <property type="protein sequence ID" value="NYD25558.1"/>
    <property type="molecule type" value="Genomic_DNA"/>
</dbReference>
<sequence>MTTHVPTVADVLNERVSVGAASEARSIAGEIANVRRSADRFGIACVQAQAALEQCTGRSVGAIARRLQGSLIPGAAIVSDAAASAARAFERYAGRISELDDEARRVRQGVVAWLDSISGAVTEIERICDAILAPPDFSWDRPPSPTLPQPRLRESVARAEPVDREAALALLQQHYEALWRNTVLCWQGDVHDVRAAADRWRELGAERRAAERALAAALGDTSIGHLIAVSPAGLGERARVIAVGLTGEFASVRAPAVAPGMEHELLAGLFPTTDGSSVWHSPPDAKAVAAWWQELAPEQRADLIASVPLVIGNLPGLAGAVRDSANRLMIEFYRTNPGLLSVDQLKLVAEVQRILDRTGNQARPQPPVHLYSFSLTESAPMVAMSYGDIDSATHVTVQVAGMGNDAHEGLATWDVAALELYDAQRARLRRGLVGGPAVVAWLGYDTPGLPPRLDVLSSTAAEAGAGRLRAELDGIAALPETVPRATSVVAHSYGTTLASIALTKVETPVDTFVMLGSAGIDVAVVPTIDRLRVRSRGGQPAVYATTAPADKLAPTGAGLSRRALPEAGTVGLLGVQRRSSVLEGVTSFKSSGDPAAGYVGTDGHSIIGSGSDTAFLGASASTGRGYGDRTTQALAMTAQLTTQSASPPTRQLREAVASDRPVASEVCAVGAETARNPQ</sequence>
<feature type="region of interest" description="Disordered" evidence="1">
    <location>
        <begin position="640"/>
        <end position="659"/>
    </location>
</feature>
<accession>A0A852R3L3</accession>
<keyword evidence="4" id="KW-1185">Reference proteome</keyword>
<dbReference type="RefSeq" id="WP_185986017.1">
    <property type="nucleotide sequence ID" value="NZ_BAAALZ010000003.1"/>
</dbReference>
<evidence type="ECO:0000313" key="3">
    <source>
        <dbReference type="EMBL" id="NYD25558.1"/>
    </source>
</evidence>
<evidence type="ECO:0000256" key="1">
    <source>
        <dbReference type="SAM" id="MobiDB-lite"/>
    </source>
</evidence>
<dbReference type="Proteomes" id="UP000586095">
    <property type="component" value="Unassembled WGS sequence"/>
</dbReference>
<proteinExistence type="predicted"/>
<dbReference type="AlphaFoldDB" id="A0A852R3L3"/>
<dbReference type="Pfam" id="PF06259">
    <property type="entry name" value="Abhydrolase_8"/>
    <property type="match status" value="1"/>
</dbReference>
<evidence type="ECO:0000259" key="2">
    <source>
        <dbReference type="Pfam" id="PF06259"/>
    </source>
</evidence>
<dbReference type="InterPro" id="IPR010427">
    <property type="entry name" value="DUF1023"/>
</dbReference>
<organism evidence="3 4">
    <name type="scientific">Leucobacter aridicollis</name>
    <dbReference type="NCBI Taxonomy" id="283878"/>
    <lineage>
        <taxon>Bacteria</taxon>
        <taxon>Bacillati</taxon>
        <taxon>Actinomycetota</taxon>
        <taxon>Actinomycetes</taxon>
        <taxon>Micrococcales</taxon>
        <taxon>Microbacteriaceae</taxon>
        <taxon>Leucobacter</taxon>
    </lineage>
</organism>
<gene>
    <name evidence="3" type="ORF">BJ960_000361</name>
</gene>
<comment type="caution">
    <text evidence="3">The sequence shown here is derived from an EMBL/GenBank/DDBJ whole genome shotgun (WGS) entry which is preliminary data.</text>
</comment>
<feature type="domain" description="DUF1023" evidence="2">
    <location>
        <begin position="381"/>
        <end position="523"/>
    </location>
</feature>